<dbReference type="AlphaFoldDB" id="A0A1J6I3Z8"/>
<dbReference type="CDD" id="cd00371">
    <property type="entry name" value="HMA"/>
    <property type="match status" value="1"/>
</dbReference>
<keyword evidence="3" id="KW-1133">Transmembrane helix</keyword>
<keyword evidence="3" id="KW-0472">Membrane</keyword>
<reference evidence="5" key="1">
    <citation type="submission" date="2016-11" db="EMBL/GenBank/DDBJ databases">
        <title>The genome of Nicotiana attenuata.</title>
        <authorList>
            <person name="Xu S."/>
            <person name="Brockmoeller T."/>
            <person name="Gaquerel E."/>
            <person name="Navarro A."/>
            <person name="Kuhl H."/>
            <person name="Gase K."/>
            <person name="Ling Z."/>
            <person name="Zhou W."/>
            <person name="Kreitzer C."/>
            <person name="Stanke M."/>
            <person name="Tang H."/>
            <person name="Lyons E."/>
            <person name="Pandey P."/>
            <person name="Pandey S.P."/>
            <person name="Timmermann B."/>
            <person name="Baldwin I.T."/>
        </authorList>
    </citation>
    <scope>NUCLEOTIDE SEQUENCE [LARGE SCALE GENOMIC DNA]</scope>
    <source>
        <strain evidence="5">UT</strain>
    </source>
</reference>
<sequence length="986" mass="111100">MHHHKILFDKYLSSFIGKVGMRYFHKRQNLSKKKGNYVENQLFDKSSHRNEIELQCRFDNKESFVVHIDGQDCGVLNEAEKFVSKENLNVESEKSVDGEDNMQKDVEDDGVEVAVNQAGKMFDEKSKRNESEWICPFAKEESDIIESEVEFNGSDYVQSDNVERQKKEEPPMEVTEEGKQEATIEQVTMANLLIPTSTIIYVARASIHIKMQKQEAFVREAHSGKTKILSVNKCVLSGGAKVVVTQVAYHFGPSAYFLALNTRFKSKGLIGSYMMGIYDKCGIMGIVRKQFDELPRRFVVRHSACYMGEISKALKPSRPMPAEGSSANVFTLFPWFGTSLSMYMDFQVDMGEDFIAVAIRFWIHNPNPNPNLRELCEEPRQQSIMSGVTQVHLLLENDPGMCKCILLDTGQETMMVMNNNSKICNTRQGKEIPLTSLLYLAYPYSSSPNSILIFQLTIGAKTCATCVNSVEDIFRKLPGIRKAVVVLATSLGRDRYGPSIISTLLNATEYASFEVSVVQSSEQVKIVLRVVGLSAKMDVQLMEVILPKFHGVKQFYDDRKTRKLEVVLDLEVLGSRSLIDRIKVLVLLDAILLWQCDPSIISDRIEWALVTTVQLVIGVLLSGAISGLWSPIYLGKGALLIIYVLIGKSLKALTKGKALGAFKKLYLRQGEVNALLIQQGDVLKMLLVIKVPVSGVVVIYIGLWIHGPDYWISSDHNGFLAFHQAKLGHGEDLTDLRKFDGRQLTFISYVSWFFLVHLTTDHSVRLQRRKPHLSQGCWVVLQQHMHVAALRAWSDVVSSLGEVYSWWHSALLLRTYLTFVDERIENSKRHNISLDFYLGNGNTVTGSVHEFTNYVAGLFISAFLHLDSDGFDDSFDSLLLVQDTTLTGGMVTYSSMYYSVISRGGKLTKAADVSVNLIRLIRAAIHGILVAVFGTVSDLVWVLWLHQFHISNLEDKAVLRGMDCYEYGLSLGVFNRRFLVLLLWCP</sequence>
<feature type="transmembrane region" description="Helical" evidence="3">
    <location>
        <begin position="923"/>
        <end position="945"/>
    </location>
</feature>
<comment type="subcellular location">
    <subcellularLocation>
        <location evidence="1">Membrane</location>
        <topology evidence="1">Peripheral membrane protein</topology>
    </subcellularLocation>
</comment>
<dbReference type="Gramene" id="OIS99241">
    <property type="protein sequence ID" value="OIS99241"/>
    <property type="gene ID" value="A4A49_29689"/>
</dbReference>
<feature type="transmembrane region" description="Helical" evidence="3">
    <location>
        <begin position="685"/>
        <end position="705"/>
    </location>
</feature>
<dbReference type="Proteomes" id="UP000187609">
    <property type="component" value="Unassembled WGS sequence"/>
</dbReference>
<dbReference type="GO" id="GO:0009626">
    <property type="term" value="P:plant-type hypersensitive response"/>
    <property type="evidence" value="ECO:0007669"/>
    <property type="project" value="UniProtKB-KW"/>
</dbReference>
<dbReference type="GO" id="GO:0016020">
    <property type="term" value="C:membrane"/>
    <property type="evidence" value="ECO:0007669"/>
    <property type="project" value="UniProtKB-SubCell"/>
</dbReference>
<dbReference type="InterPro" id="IPR036163">
    <property type="entry name" value="HMA_dom_sf"/>
</dbReference>
<evidence type="ECO:0000259" key="4">
    <source>
        <dbReference type="PROSITE" id="PS50846"/>
    </source>
</evidence>
<feature type="transmembrane region" description="Helical" evidence="3">
    <location>
        <begin position="632"/>
        <end position="650"/>
    </location>
</feature>
<keyword evidence="6" id="KW-1185">Reference proteome</keyword>
<evidence type="ECO:0000313" key="5">
    <source>
        <dbReference type="EMBL" id="OIS99241.1"/>
    </source>
</evidence>
<comment type="caution">
    <text evidence="5">The sequence shown here is derived from an EMBL/GenBank/DDBJ whole genome shotgun (WGS) entry which is preliminary data.</text>
</comment>
<dbReference type="PROSITE" id="PS50846">
    <property type="entry name" value="HMA_2"/>
    <property type="match status" value="1"/>
</dbReference>
<gene>
    <name evidence="5" type="primary">RAN1_4</name>
    <name evidence="5" type="ORF">A4A49_29689</name>
</gene>
<dbReference type="SMR" id="A0A1J6I3Z8"/>
<proteinExistence type="predicted"/>
<evidence type="ECO:0000256" key="3">
    <source>
        <dbReference type="SAM" id="Phobius"/>
    </source>
</evidence>
<dbReference type="SUPFAM" id="SSF55008">
    <property type="entry name" value="HMA, heavy metal-associated domain"/>
    <property type="match status" value="1"/>
</dbReference>
<name>A0A1J6I3Z8_NICAT</name>
<dbReference type="InterPro" id="IPR006121">
    <property type="entry name" value="HMA_dom"/>
</dbReference>
<dbReference type="STRING" id="49451.A0A1J6I3Z8"/>
<evidence type="ECO:0000256" key="2">
    <source>
        <dbReference type="ARBA" id="ARBA00022723"/>
    </source>
</evidence>
<dbReference type="PANTHER" id="PTHR46594">
    <property type="entry name" value="P-TYPE CATION-TRANSPORTING ATPASE"/>
    <property type="match status" value="1"/>
</dbReference>
<dbReference type="GO" id="GO:0046872">
    <property type="term" value="F:metal ion binding"/>
    <property type="evidence" value="ECO:0007669"/>
    <property type="project" value="UniProtKB-KW"/>
</dbReference>
<evidence type="ECO:0000313" key="6">
    <source>
        <dbReference type="Proteomes" id="UP000187609"/>
    </source>
</evidence>
<dbReference type="PANTHER" id="PTHR46594:SF6">
    <property type="entry name" value="COPPER-TRANSPORTING ATPASE RAN1"/>
    <property type="match status" value="1"/>
</dbReference>
<evidence type="ECO:0000256" key="1">
    <source>
        <dbReference type="ARBA" id="ARBA00004170"/>
    </source>
</evidence>
<keyword evidence="3" id="KW-0812">Transmembrane</keyword>
<feature type="domain" description="HMA" evidence="4">
    <location>
        <begin position="452"/>
        <end position="516"/>
    </location>
</feature>
<keyword evidence="2" id="KW-0479">Metal-binding</keyword>
<organism evidence="5 6">
    <name type="scientific">Nicotiana attenuata</name>
    <name type="common">Coyote tobacco</name>
    <dbReference type="NCBI Taxonomy" id="49451"/>
    <lineage>
        <taxon>Eukaryota</taxon>
        <taxon>Viridiplantae</taxon>
        <taxon>Streptophyta</taxon>
        <taxon>Embryophyta</taxon>
        <taxon>Tracheophyta</taxon>
        <taxon>Spermatophyta</taxon>
        <taxon>Magnoliopsida</taxon>
        <taxon>eudicotyledons</taxon>
        <taxon>Gunneridae</taxon>
        <taxon>Pentapetalae</taxon>
        <taxon>asterids</taxon>
        <taxon>lamiids</taxon>
        <taxon>Solanales</taxon>
        <taxon>Solanaceae</taxon>
        <taxon>Nicotianoideae</taxon>
        <taxon>Nicotianeae</taxon>
        <taxon>Nicotiana</taxon>
    </lineage>
</organism>
<feature type="transmembrane region" description="Helical" evidence="3">
    <location>
        <begin position="743"/>
        <end position="760"/>
    </location>
</feature>
<dbReference type="EMBL" id="MJEQ01037190">
    <property type="protein sequence ID" value="OIS99241.1"/>
    <property type="molecule type" value="Genomic_DNA"/>
</dbReference>
<accession>A0A1J6I3Z8</accession>
<dbReference type="Gene3D" id="3.30.70.100">
    <property type="match status" value="1"/>
</dbReference>
<protein>
    <submittedName>
        <fullName evidence="5">Copper-transporting atpase ran1</fullName>
    </submittedName>
</protein>